<accession>C9MPB0</accession>
<proteinExistence type="predicted"/>
<comment type="caution">
    <text evidence="1">The sequence shown here is derived from an EMBL/GenBank/DDBJ whole genome shotgun (WGS) entry which is preliminary data.</text>
</comment>
<dbReference type="HOGENOM" id="CLU_3220358_0_0_10"/>
<dbReference type="AlphaFoldDB" id="C9MPB0"/>
<keyword evidence="2" id="KW-1185">Reference proteome</keyword>
<reference evidence="1 2" key="1">
    <citation type="submission" date="2009-09" db="EMBL/GenBank/DDBJ databases">
        <authorList>
            <person name="Weinstock G."/>
            <person name="Sodergren E."/>
            <person name="Clifton S."/>
            <person name="Fulton L."/>
            <person name="Fulton B."/>
            <person name="Courtney L."/>
            <person name="Fronick C."/>
            <person name="Harrison M."/>
            <person name="Strong C."/>
            <person name="Farmer C."/>
            <person name="Delahaunty K."/>
            <person name="Markovic C."/>
            <person name="Hall O."/>
            <person name="Minx P."/>
            <person name="Tomlinson C."/>
            <person name="Mitreva M."/>
            <person name="Nelson J."/>
            <person name="Hou S."/>
            <person name="Wollam A."/>
            <person name="Pepin K.H."/>
            <person name="Johnson M."/>
            <person name="Bhonagiri V."/>
            <person name="Nash W.E."/>
            <person name="Warren W."/>
            <person name="Chinwalla A."/>
            <person name="Mardis E.R."/>
            <person name="Wilson R.K."/>
        </authorList>
    </citation>
    <scope>NUCLEOTIDE SEQUENCE [LARGE SCALE GENOMIC DNA]</scope>
    <source>
        <strain evidence="1 2">F0319</strain>
    </source>
</reference>
<organism evidence="1 2">
    <name type="scientific">Prevotella veroralis F0319</name>
    <dbReference type="NCBI Taxonomy" id="649761"/>
    <lineage>
        <taxon>Bacteria</taxon>
        <taxon>Pseudomonadati</taxon>
        <taxon>Bacteroidota</taxon>
        <taxon>Bacteroidia</taxon>
        <taxon>Bacteroidales</taxon>
        <taxon>Prevotellaceae</taxon>
        <taxon>Prevotella</taxon>
    </lineage>
</organism>
<name>C9MPB0_9BACT</name>
<evidence type="ECO:0000313" key="1">
    <source>
        <dbReference type="EMBL" id="EEX18913.1"/>
    </source>
</evidence>
<dbReference type="Proteomes" id="UP000003327">
    <property type="component" value="Unassembled WGS sequence"/>
</dbReference>
<sequence>MIANAHSYELCYKLRGVSSVRNMPYVSFAMVKLVFHRDETLVSS</sequence>
<protein>
    <submittedName>
        <fullName evidence="1">Uncharacterized protein</fullName>
    </submittedName>
</protein>
<evidence type="ECO:0000313" key="2">
    <source>
        <dbReference type="Proteomes" id="UP000003327"/>
    </source>
</evidence>
<gene>
    <name evidence="1" type="ORF">HMPREF0973_01448</name>
</gene>
<dbReference type="EMBL" id="ACVA01000031">
    <property type="protein sequence ID" value="EEX18913.1"/>
    <property type="molecule type" value="Genomic_DNA"/>
</dbReference>